<dbReference type="GO" id="GO:0003677">
    <property type="term" value="F:DNA binding"/>
    <property type="evidence" value="ECO:0007669"/>
    <property type="project" value="UniProtKB-KW"/>
</dbReference>
<dbReference type="InterPro" id="IPR009061">
    <property type="entry name" value="DNA-bd_dom_put_sf"/>
</dbReference>
<reference evidence="3 4" key="1">
    <citation type="submission" date="2019-12" db="EMBL/GenBank/DDBJ databases">
        <title>Nocardia sp. nov. ET3-3 isolated from soil.</title>
        <authorList>
            <person name="Kanchanasin P."/>
            <person name="Tanasupawat S."/>
            <person name="Yuki M."/>
            <person name="Kudo T."/>
        </authorList>
    </citation>
    <scope>NUCLEOTIDE SEQUENCE [LARGE SCALE GENOMIC DNA]</scope>
    <source>
        <strain evidence="3 4">ET3-3</strain>
    </source>
</reference>
<evidence type="ECO:0000256" key="1">
    <source>
        <dbReference type="ARBA" id="ARBA00023125"/>
    </source>
</evidence>
<dbReference type="Pfam" id="PF13411">
    <property type="entry name" value="MerR_1"/>
    <property type="match status" value="1"/>
</dbReference>
<comment type="caution">
    <text evidence="3">The sequence shown here is derived from an EMBL/GenBank/DDBJ whole genome shotgun (WGS) entry which is preliminary data.</text>
</comment>
<dbReference type="PRINTS" id="PR00040">
    <property type="entry name" value="HTHMERR"/>
</dbReference>
<protein>
    <submittedName>
        <fullName evidence="3">MerR family transcriptional regulator</fullName>
    </submittedName>
</protein>
<dbReference type="EMBL" id="WRPP01000001">
    <property type="protein sequence ID" value="MVU75800.1"/>
    <property type="molecule type" value="Genomic_DNA"/>
</dbReference>
<feature type="domain" description="HTH merR-type" evidence="2">
    <location>
        <begin position="5"/>
        <end position="74"/>
    </location>
</feature>
<evidence type="ECO:0000259" key="2">
    <source>
        <dbReference type="PROSITE" id="PS50937"/>
    </source>
</evidence>
<dbReference type="GO" id="GO:0003700">
    <property type="term" value="F:DNA-binding transcription factor activity"/>
    <property type="evidence" value="ECO:0007669"/>
    <property type="project" value="InterPro"/>
</dbReference>
<keyword evidence="4" id="KW-1185">Reference proteome</keyword>
<dbReference type="Gene3D" id="1.10.1660.10">
    <property type="match status" value="1"/>
</dbReference>
<proteinExistence type="predicted"/>
<dbReference type="PROSITE" id="PS50937">
    <property type="entry name" value="HTH_MERR_2"/>
    <property type="match status" value="1"/>
</dbReference>
<gene>
    <name evidence="3" type="ORF">GPX89_00900</name>
</gene>
<dbReference type="InterPro" id="IPR000551">
    <property type="entry name" value="MerR-type_HTH_dom"/>
</dbReference>
<organism evidence="3 4">
    <name type="scientific">Nocardia terrae</name>
    <dbReference type="NCBI Taxonomy" id="2675851"/>
    <lineage>
        <taxon>Bacteria</taxon>
        <taxon>Bacillati</taxon>
        <taxon>Actinomycetota</taxon>
        <taxon>Actinomycetes</taxon>
        <taxon>Mycobacteriales</taxon>
        <taxon>Nocardiaceae</taxon>
        <taxon>Nocardia</taxon>
    </lineage>
</organism>
<accession>A0A7K1UN86</accession>
<evidence type="ECO:0000313" key="4">
    <source>
        <dbReference type="Proteomes" id="UP000466794"/>
    </source>
</evidence>
<name>A0A7K1UN86_9NOCA</name>
<dbReference type="AlphaFoldDB" id="A0A7K1UN86"/>
<sequence>MAGRMWRVGELARETGVTVRTLHHYDRLGLVTASSRTGGGHRCYGEADVRRLHRVIALRDFGFTLEEIAGVLDETPDQDPRELVRQQLAVLDGRIAQAMRLRARLLGVREGLDRMVEPSAEEFLRLIEEMVAMNQPMTKEEFARMAERREAYMRGLTDEQRAEMERARQAAFAALSPAEIERMQEERRRYLPHDLS</sequence>
<dbReference type="InterPro" id="IPR047057">
    <property type="entry name" value="MerR_fam"/>
</dbReference>
<dbReference type="PANTHER" id="PTHR30204:SF96">
    <property type="entry name" value="CHROMOSOME-ANCHORING PROTEIN RACA"/>
    <property type="match status" value="1"/>
</dbReference>
<dbReference type="Proteomes" id="UP000466794">
    <property type="component" value="Unassembled WGS sequence"/>
</dbReference>
<keyword evidence="1" id="KW-0238">DNA-binding</keyword>
<dbReference type="RefSeq" id="WP_157354587.1">
    <property type="nucleotide sequence ID" value="NZ_WRPP01000001.1"/>
</dbReference>
<dbReference type="PROSITE" id="PS00552">
    <property type="entry name" value="HTH_MERR_1"/>
    <property type="match status" value="1"/>
</dbReference>
<evidence type="ECO:0000313" key="3">
    <source>
        <dbReference type="EMBL" id="MVU75800.1"/>
    </source>
</evidence>
<dbReference type="SUPFAM" id="SSF46955">
    <property type="entry name" value="Putative DNA-binding domain"/>
    <property type="match status" value="1"/>
</dbReference>
<dbReference type="SMART" id="SM00422">
    <property type="entry name" value="HTH_MERR"/>
    <property type="match status" value="1"/>
</dbReference>
<dbReference type="PANTHER" id="PTHR30204">
    <property type="entry name" value="REDOX-CYCLING DRUG-SENSING TRANSCRIPTIONAL ACTIVATOR SOXR"/>
    <property type="match status" value="1"/>
</dbReference>